<organism evidence="2 3">
    <name type="scientific">Parvimonas micra</name>
    <dbReference type="NCBI Taxonomy" id="33033"/>
    <lineage>
        <taxon>Bacteria</taxon>
        <taxon>Bacillati</taxon>
        <taxon>Bacillota</taxon>
        <taxon>Tissierellia</taxon>
        <taxon>Tissierellales</taxon>
        <taxon>Peptoniphilaceae</taxon>
        <taxon>Parvimonas</taxon>
    </lineage>
</organism>
<evidence type="ECO:0000313" key="3">
    <source>
        <dbReference type="Proteomes" id="UP000758611"/>
    </source>
</evidence>
<feature type="coiled-coil region" evidence="1">
    <location>
        <begin position="1"/>
        <end position="38"/>
    </location>
</feature>
<dbReference type="EMBL" id="JABZRE010000023">
    <property type="protein sequence ID" value="MBF1307321.1"/>
    <property type="molecule type" value="Genomic_DNA"/>
</dbReference>
<sequence length="89" mass="11069">MKELENEKEFIKDKLRRLNNFKMEYEEYIRKEKELKRNIDHGKFDMKIQGFYELLEEESKNINTMILDDEENLQTSLKYINNKMENEKK</sequence>
<dbReference type="Proteomes" id="UP000758611">
    <property type="component" value="Unassembled WGS sequence"/>
</dbReference>
<dbReference type="AlphaFoldDB" id="A0A930E581"/>
<name>A0A930E581_9FIRM</name>
<dbReference type="GeneID" id="93384381"/>
<reference evidence="2" key="1">
    <citation type="submission" date="2020-04" db="EMBL/GenBank/DDBJ databases">
        <title>Deep metagenomics examines the oral microbiome during advanced dental caries in children, revealing novel taxa and co-occurrences with host molecules.</title>
        <authorList>
            <person name="Baker J.L."/>
            <person name="Morton J.T."/>
            <person name="Dinis M."/>
            <person name="Alvarez R."/>
            <person name="Tran N.C."/>
            <person name="Knight R."/>
            <person name="Edlund A."/>
        </authorList>
    </citation>
    <scope>NUCLEOTIDE SEQUENCE</scope>
    <source>
        <strain evidence="2">JCVI_23_bin.11</strain>
    </source>
</reference>
<dbReference type="RefSeq" id="WP_004832068.1">
    <property type="nucleotide sequence ID" value="NZ_CABKNC010000004.1"/>
</dbReference>
<proteinExistence type="predicted"/>
<keyword evidence="1" id="KW-0175">Coiled coil</keyword>
<evidence type="ECO:0000313" key="2">
    <source>
        <dbReference type="EMBL" id="MBF1307321.1"/>
    </source>
</evidence>
<evidence type="ECO:0000256" key="1">
    <source>
        <dbReference type="SAM" id="Coils"/>
    </source>
</evidence>
<accession>A0A930E581</accession>
<gene>
    <name evidence="2" type="ORF">HXM94_06050</name>
</gene>
<comment type="caution">
    <text evidence="2">The sequence shown here is derived from an EMBL/GenBank/DDBJ whole genome shotgun (WGS) entry which is preliminary data.</text>
</comment>
<protein>
    <submittedName>
        <fullName evidence="2">Uncharacterized protein</fullName>
    </submittedName>
</protein>